<feature type="region of interest" description="Disordered" evidence="1">
    <location>
        <begin position="143"/>
        <end position="181"/>
    </location>
</feature>
<dbReference type="PANTHER" id="PTHR31099:SF41">
    <property type="entry name" value="TRANSPOSASE (PUTATIVE), GYPSY TYPE-RELATED"/>
    <property type="match status" value="1"/>
</dbReference>
<organism evidence="2 3">
    <name type="scientific">Helianthus annuus</name>
    <name type="common">Common sunflower</name>
    <dbReference type="NCBI Taxonomy" id="4232"/>
    <lineage>
        <taxon>Eukaryota</taxon>
        <taxon>Viridiplantae</taxon>
        <taxon>Streptophyta</taxon>
        <taxon>Embryophyta</taxon>
        <taxon>Tracheophyta</taxon>
        <taxon>Spermatophyta</taxon>
        <taxon>Magnoliopsida</taxon>
        <taxon>eudicotyledons</taxon>
        <taxon>Gunneridae</taxon>
        <taxon>Pentapetalae</taxon>
        <taxon>asterids</taxon>
        <taxon>campanulids</taxon>
        <taxon>Asterales</taxon>
        <taxon>Asteraceae</taxon>
        <taxon>Asteroideae</taxon>
        <taxon>Heliantheae alliance</taxon>
        <taxon>Heliantheae</taxon>
        <taxon>Helianthus</taxon>
    </lineage>
</organism>
<comment type="caution">
    <text evidence="2">The sequence shown here is derived from an EMBL/GenBank/DDBJ whole genome shotgun (WGS) entry which is preliminary data.</text>
</comment>
<gene>
    <name evidence="2" type="ORF">HanXRQr2_Chr09g0374461</name>
</gene>
<protein>
    <submittedName>
        <fullName evidence="2">Uncharacterized protein</fullName>
    </submittedName>
</protein>
<dbReference type="AlphaFoldDB" id="A0A9K3I4J1"/>
<dbReference type="Gramene" id="mRNA:HanXRQr2_Chr09g0374461">
    <property type="protein sequence ID" value="mRNA:HanXRQr2_Chr09g0374461"/>
    <property type="gene ID" value="HanXRQr2_Chr09g0374461"/>
</dbReference>
<proteinExistence type="predicted"/>
<reference evidence="2" key="1">
    <citation type="journal article" date="2017" name="Nature">
        <title>The sunflower genome provides insights into oil metabolism, flowering and Asterid evolution.</title>
        <authorList>
            <person name="Badouin H."/>
            <person name="Gouzy J."/>
            <person name="Grassa C.J."/>
            <person name="Murat F."/>
            <person name="Staton S.E."/>
            <person name="Cottret L."/>
            <person name="Lelandais-Briere C."/>
            <person name="Owens G.L."/>
            <person name="Carrere S."/>
            <person name="Mayjonade B."/>
            <person name="Legrand L."/>
            <person name="Gill N."/>
            <person name="Kane N.C."/>
            <person name="Bowers J.E."/>
            <person name="Hubner S."/>
            <person name="Bellec A."/>
            <person name="Berard A."/>
            <person name="Berges H."/>
            <person name="Blanchet N."/>
            <person name="Boniface M.C."/>
            <person name="Brunel D."/>
            <person name="Catrice O."/>
            <person name="Chaidir N."/>
            <person name="Claudel C."/>
            <person name="Donnadieu C."/>
            <person name="Faraut T."/>
            <person name="Fievet G."/>
            <person name="Helmstetter N."/>
            <person name="King M."/>
            <person name="Knapp S.J."/>
            <person name="Lai Z."/>
            <person name="Le Paslier M.C."/>
            <person name="Lippi Y."/>
            <person name="Lorenzon L."/>
            <person name="Mandel J.R."/>
            <person name="Marage G."/>
            <person name="Marchand G."/>
            <person name="Marquand E."/>
            <person name="Bret-Mestries E."/>
            <person name="Morien E."/>
            <person name="Nambeesan S."/>
            <person name="Nguyen T."/>
            <person name="Pegot-Espagnet P."/>
            <person name="Pouilly N."/>
            <person name="Raftis F."/>
            <person name="Sallet E."/>
            <person name="Schiex T."/>
            <person name="Thomas J."/>
            <person name="Vandecasteele C."/>
            <person name="Vares D."/>
            <person name="Vear F."/>
            <person name="Vautrin S."/>
            <person name="Crespi M."/>
            <person name="Mangin B."/>
            <person name="Burke J.M."/>
            <person name="Salse J."/>
            <person name="Munos S."/>
            <person name="Vincourt P."/>
            <person name="Rieseberg L.H."/>
            <person name="Langlade N.B."/>
        </authorList>
    </citation>
    <scope>NUCLEOTIDE SEQUENCE</scope>
    <source>
        <tissue evidence="2">Leaves</tissue>
    </source>
</reference>
<sequence>MFRQFFRLAKNGDWFTFETSQIDVCLISSFVTTLGSWKDRFFWVSKSIVPFNLVWRHPDAVLNELEPSESELDGWLLKALRECPSRLLMSALDFTKSDDTSNVVLGDADAIQGEDAVARTTECRLDASGKYVNVPNVKGFIKEGSSKPSTRRSSCRLLKGPNQSSTSELVDLSDDRKIEEG</sequence>
<evidence type="ECO:0000256" key="1">
    <source>
        <dbReference type="SAM" id="MobiDB-lite"/>
    </source>
</evidence>
<dbReference type="EMBL" id="MNCJ02000324">
    <property type="protein sequence ID" value="KAF5789706.1"/>
    <property type="molecule type" value="Genomic_DNA"/>
</dbReference>
<evidence type="ECO:0000313" key="2">
    <source>
        <dbReference type="EMBL" id="KAF5789706.1"/>
    </source>
</evidence>
<accession>A0A9K3I4J1</accession>
<name>A0A9K3I4J1_HELAN</name>
<keyword evidence="3" id="KW-1185">Reference proteome</keyword>
<dbReference type="Proteomes" id="UP000215914">
    <property type="component" value="Unassembled WGS sequence"/>
</dbReference>
<evidence type="ECO:0000313" key="3">
    <source>
        <dbReference type="Proteomes" id="UP000215914"/>
    </source>
</evidence>
<reference evidence="2" key="2">
    <citation type="submission" date="2020-06" db="EMBL/GenBank/DDBJ databases">
        <title>Helianthus annuus Genome sequencing and assembly Release 2.</title>
        <authorList>
            <person name="Gouzy J."/>
            <person name="Langlade N."/>
            <person name="Munos S."/>
        </authorList>
    </citation>
    <scope>NUCLEOTIDE SEQUENCE</scope>
    <source>
        <tissue evidence="2">Leaves</tissue>
    </source>
</reference>
<dbReference type="PANTHER" id="PTHR31099">
    <property type="entry name" value="OS06G0165300 PROTEIN"/>
    <property type="match status" value="1"/>
</dbReference>